<comment type="caution">
    <text evidence="2">The sequence shown here is derived from an EMBL/GenBank/DDBJ whole genome shotgun (WGS) entry which is preliminary data.</text>
</comment>
<dbReference type="Pfam" id="PF01522">
    <property type="entry name" value="Polysacc_deac_1"/>
    <property type="match status" value="1"/>
</dbReference>
<dbReference type="EMBL" id="VSSQ01000107">
    <property type="protein sequence ID" value="MPL77466.1"/>
    <property type="molecule type" value="Genomic_DNA"/>
</dbReference>
<evidence type="ECO:0000259" key="1">
    <source>
        <dbReference type="PROSITE" id="PS51677"/>
    </source>
</evidence>
<dbReference type="InterPro" id="IPR002509">
    <property type="entry name" value="NODB_dom"/>
</dbReference>
<dbReference type="InterPro" id="IPR011330">
    <property type="entry name" value="Glyco_hydro/deAcase_b/a-brl"/>
</dbReference>
<reference evidence="2" key="1">
    <citation type="submission" date="2019-08" db="EMBL/GenBank/DDBJ databases">
        <authorList>
            <person name="Kucharzyk K."/>
            <person name="Murdoch R.W."/>
            <person name="Higgins S."/>
            <person name="Loffler F."/>
        </authorList>
    </citation>
    <scope>NUCLEOTIDE SEQUENCE</scope>
</reference>
<proteinExistence type="predicted"/>
<organism evidence="2">
    <name type="scientific">bioreactor metagenome</name>
    <dbReference type="NCBI Taxonomy" id="1076179"/>
    <lineage>
        <taxon>unclassified sequences</taxon>
        <taxon>metagenomes</taxon>
        <taxon>ecological metagenomes</taxon>
    </lineage>
</organism>
<feature type="domain" description="NodB homology" evidence="1">
    <location>
        <begin position="23"/>
        <end position="281"/>
    </location>
</feature>
<dbReference type="GO" id="GO:0016810">
    <property type="term" value="F:hydrolase activity, acting on carbon-nitrogen (but not peptide) bonds"/>
    <property type="evidence" value="ECO:0007669"/>
    <property type="project" value="InterPro"/>
</dbReference>
<dbReference type="PROSITE" id="PS51677">
    <property type="entry name" value="NODB"/>
    <property type="match status" value="1"/>
</dbReference>
<dbReference type="Pfam" id="PF11959">
    <property type="entry name" value="DUF3473"/>
    <property type="match status" value="1"/>
</dbReference>
<gene>
    <name evidence="2" type="ORF">SDC9_23322</name>
</gene>
<dbReference type="PANTHER" id="PTHR47561">
    <property type="entry name" value="POLYSACCHARIDE DEACETYLASE FAMILY PROTEIN (AFU_ORTHOLOGUE AFUA_6G05030)"/>
    <property type="match status" value="1"/>
</dbReference>
<dbReference type="PANTHER" id="PTHR47561:SF1">
    <property type="entry name" value="POLYSACCHARIDE DEACETYLASE FAMILY PROTEIN (AFU_ORTHOLOGUE AFUA_6G05030)"/>
    <property type="match status" value="1"/>
</dbReference>
<sequence length="281" mass="32818">MNILTFDIEEWFHLLDNESTKGEVQWVNYESRIHNNVDRILDILDRHDTKATFFCMGWIARKYPEVIRKISERYEIGSHTDMHQLVYEQGEKAFREDVSSSIKLLEDISGKKVKYFRAPGFSITENEKWAFEVLVENGIEIDSSVFPAPRAHGGFPSYKSPKPSIIKYNGIELKELPISYSTVMGKHIIFSGGGYFRLFPYSLIKYWSKNSDYIMSYLHPRDFDPGQPIIEELSKIRKFKSYVGLTTAEKKMDKWLNDFEFIDINQADKLIDWSKVPVVSI</sequence>
<dbReference type="SUPFAM" id="SSF88713">
    <property type="entry name" value="Glycoside hydrolase/deacetylase"/>
    <property type="match status" value="1"/>
</dbReference>
<accession>A0A644UEP6</accession>
<protein>
    <recommendedName>
        <fullName evidence="1">NodB homology domain-containing protein</fullName>
    </recommendedName>
</protein>
<dbReference type="CDD" id="cd10941">
    <property type="entry name" value="CE4_PuuE_HpPgdA_like_2"/>
    <property type="match status" value="1"/>
</dbReference>
<dbReference type="Gene3D" id="3.20.20.370">
    <property type="entry name" value="Glycoside hydrolase/deacetylase"/>
    <property type="match status" value="1"/>
</dbReference>
<dbReference type="GO" id="GO:0005975">
    <property type="term" value="P:carbohydrate metabolic process"/>
    <property type="evidence" value="ECO:0007669"/>
    <property type="project" value="InterPro"/>
</dbReference>
<dbReference type="InterPro" id="IPR022560">
    <property type="entry name" value="DUF3473"/>
</dbReference>
<dbReference type="InterPro" id="IPR045235">
    <property type="entry name" value="PuuE_HpPgdA-like"/>
</dbReference>
<dbReference type="AlphaFoldDB" id="A0A644UEP6"/>
<evidence type="ECO:0000313" key="2">
    <source>
        <dbReference type="EMBL" id="MPL77466.1"/>
    </source>
</evidence>
<name>A0A644UEP6_9ZZZZ</name>